<evidence type="ECO:0000256" key="1">
    <source>
        <dbReference type="SAM" id="MobiDB-lite"/>
    </source>
</evidence>
<keyword evidence="2" id="KW-0812">Transmembrane</keyword>
<feature type="region of interest" description="Disordered" evidence="1">
    <location>
        <begin position="203"/>
        <end position="282"/>
    </location>
</feature>
<keyword evidence="4" id="KW-1185">Reference proteome</keyword>
<gene>
    <name evidence="3" type="ORF">D9Q98_009783</name>
</gene>
<dbReference type="AlphaFoldDB" id="A0A9D4YSA5"/>
<evidence type="ECO:0000313" key="4">
    <source>
        <dbReference type="Proteomes" id="UP001055712"/>
    </source>
</evidence>
<feature type="transmembrane region" description="Helical" evidence="2">
    <location>
        <begin position="90"/>
        <end position="112"/>
    </location>
</feature>
<protein>
    <submittedName>
        <fullName evidence="3">Uncharacterized protein</fullName>
    </submittedName>
</protein>
<keyword evidence="2" id="KW-0472">Membrane</keyword>
<sequence length="349" mass="36249">MAADQLMRRTARRYARALLEHSAGSNTTARGAMDAAAAPGSDAEIVCSSGPWGFFCYRKPPDESTPSNTTTIIAPSDSDPAAGGPVGSTMFIVSMSMVAMLIVVSLLASYCTMRHRRRRRSRILAAAEEDRQRQQKEAEGLVREVIIPILVIGPDQSTMHVAFDELHADGDSCDGTCGSSTTCRALQAADAAELLSGTTVPAGTAAVGSEASPEAQQRQQQQQQRKWWQRAAPADPSAHAQAAGSSSHLQRNPPGGLELSSSSGGSGVPSDEHSTAASHSLVQRLRCPASRSVLSVAHAWQETGGDHPLATTGTAAAAAARSSDHHHPASTGASTGTATDGGPWTGPLP</sequence>
<dbReference type="EMBL" id="SIDB01000014">
    <property type="protein sequence ID" value="KAI3423949.1"/>
    <property type="molecule type" value="Genomic_DNA"/>
</dbReference>
<feature type="compositionally biased region" description="Low complexity" evidence="1">
    <location>
        <begin position="310"/>
        <end position="320"/>
    </location>
</feature>
<name>A0A9D4YSA5_CHLVU</name>
<evidence type="ECO:0000256" key="2">
    <source>
        <dbReference type="SAM" id="Phobius"/>
    </source>
</evidence>
<keyword evidence="2" id="KW-1133">Transmembrane helix</keyword>
<comment type="caution">
    <text evidence="3">The sequence shown here is derived from an EMBL/GenBank/DDBJ whole genome shotgun (WGS) entry which is preliminary data.</text>
</comment>
<feature type="compositionally biased region" description="Low complexity" evidence="1">
    <location>
        <begin position="329"/>
        <end position="342"/>
    </location>
</feature>
<organism evidence="3 4">
    <name type="scientific">Chlorella vulgaris</name>
    <name type="common">Green alga</name>
    <dbReference type="NCBI Taxonomy" id="3077"/>
    <lineage>
        <taxon>Eukaryota</taxon>
        <taxon>Viridiplantae</taxon>
        <taxon>Chlorophyta</taxon>
        <taxon>core chlorophytes</taxon>
        <taxon>Trebouxiophyceae</taxon>
        <taxon>Chlorellales</taxon>
        <taxon>Chlorellaceae</taxon>
        <taxon>Chlorella clade</taxon>
        <taxon>Chlorella</taxon>
    </lineage>
</organism>
<evidence type="ECO:0000313" key="3">
    <source>
        <dbReference type="EMBL" id="KAI3423949.1"/>
    </source>
</evidence>
<proteinExistence type="predicted"/>
<dbReference type="Proteomes" id="UP001055712">
    <property type="component" value="Unassembled WGS sequence"/>
</dbReference>
<feature type="region of interest" description="Disordered" evidence="1">
    <location>
        <begin position="304"/>
        <end position="349"/>
    </location>
</feature>
<reference evidence="3" key="2">
    <citation type="submission" date="2020-11" db="EMBL/GenBank/DDBJ databases">
        <authorList>
            <person name="Cecchin M."/>
            <person name="Marcolungo L."/>
            <person name="Rossato M."/>
            <person name="Girolomoni L."/>
            <person name="Cosentino E."/>
            <person name="Cuine S."/>
            <person name="Li-Beisson Y."/>
            <person name="Delledonne M."/>
            <person name="Ballottari M."/>
        </authorList>
    </citation>
    <scope>NUCLEOTIDE SEQUENCE</scope>
    <source>
        <strain evidence="3">211/11P</strain>
        <tissue evidence="3">Whole cell</tissue>
    </source>
</reference>
<feature type="compositionally biased region" description="Low complexity" evidence="1">
    <location>
        <begin position="215"/>
        <end position="248"/>
    </location>
</feature>
<accession>A0A9D4YSA5</accession>
<reference evidence="3" key="1">
    <citation type="journal article" date="2019" name="Plant J.">
        <title>Chlorella vulgaris genome assembly and annotation reveals the molecular basis for metabolic acclimation to high light conditions.</title>
        <authorList>
            <person name="Cecchin M."/>
            <person name="Marcolungo L."/>
            <person name="Rossato M."/>
            <person name="Girolomoni L."/>
            <person name="Cosentino E."/>
            <person name="Cuine S."/>
            <person name="Li-Beisson Y."/>
            <person name="Delledonne M."/>
            <person name="Ballottari M."/>
        </authorList>
    </citation>
    <scope>NUCLEOTIDE SEQUENCE</scope>
    <source>
        <strain evidence="3">211/11P</strain>
    </source>
</reference>